<dbReference type="PROSITE" id="PS50178">
    <property type="entry name" value="ZF_FYVE"/>
    <property type="match status" value="1"/>
</dbReference>
<keyword evidence="4" id="KW-0479">Metal-binding</keyword>
<feature type="domain" description="FYVE-type" evidence="10">
    <location>
        <begin position="562"/>
        <end position="621"/>
    </location>
</feature>
<organism evidence="11 12">
    <name type="scientific">Esox lucius</name>
    <name type="common">Northern pike</name>
    <dbReference type="NCBI Taxonomy" id="8010"/>
    <lineage>
        <taxon>Eukaryota</taxon>
        <taxon>Metazoa</taxon>
        <taxon>Chordata</taxon>
        <taxon>Craniata</taxon>
        <taxon>Vertebrata</taxon>
        <taxon>Euteleostomi</taxon>
        <taxon>Actinopterygii</taxon>
        <taxon>Neopterygii</taxon>
        <taxon>Teleostei</taxon>
        <taxon>Protacanthopterygii</taxon>
        <taxon>Esociformes</taxon>
        <taxon>Esocidae</taxon>
        <taxon>Esox</taxon>
    </lineage>
</organism>
<dbReference type="InterPro" id="IPR055251">
    <property type="entry name" value="SOS1_NGEF_PH"/>
</dbReference>
<dbReference type="InterPro" id="IPR000306">
    <property type="entry name" value="Znf_FYVE"/>
</dbReference>
<dbReference type="Ensembl" id="ENSELUT00000040798.3">
    <property type="protein sequence ID" value="ENSELUP00000038502.2"/>
    <property type="gene ID" value="ENSELUG00000018370.3"/>
</dbReference>
<evidence type="ECO:0000313" key="12">
    <source>
        <dbReference type="Proteomes" id="UP000265140"/>
    </source>
</evidence>
<dbReference type="InterPro" id="IPR011993">
    <property type="entry name" value="PH-like_dom_sf"/>
</dbReference>
<feature type="compositionally biased region" description="Basic and acidic residues" evidence="8">
    <location>
        <begin position="204"/>
        <end position="215"/>
    </location>
</feature>
<comment type="subcellular location">
    <subcellularLocation>
        <location evidence="1">Cytoplasm</location>
    </subcellularLocation>
</comment>
<dbReference type="InterPro" id="IPR000219">
    <property type="entry name" value="DH_dom"/>
</dbReference>
<keyword evidence="3" id="KW-0344">Guanine-nucleotide releasing factor</keyword>
<feature type="region of interest" description="Disordered" evidence="8">
    <location>
        <begin position="1"/>
        <end position="68"/>
    </location>
</feature>
<dbReference type="GO" id="GO:0007010">
    <property type="term" value="P:cytoskeleton organization"/>
    <property type="evidence" value="ECO:0007669"/>
    <property type="project" value="TreeGrafter"/>
</dbReference>
<dbReference type="CDD" id="cd00160">
    <property type="entry name" value="RhoGEF"/>
    <property type="match status" value="1"/>
</dbReference>
<dbReference type="GO" id="GO:0046847">
    <property type="term" value="P:filopodium assembly"/>
    <property type="evidence" value="ECO:0007669"/>
    <property type="project" value="TreeGrafter"/>
</dbReference>
<evidence type="ECO:0000256" key="6">
    <source>
        <dbReference type="ARBA" id="ARBA00022833"/>
    </source>
</evidence>
<dbReference type="Gene3D" id="3.30.40.10">
    <property type="entry name" value="Zinc/RING finger domain, C3HC4 (zinc finger)"/>
    <property type="match status" value="1"/>
</dbReference>
<dbReference type="InterPro" id="IPR035899">
    <property type="entry name" value="DBL_dom_sf"/>
</dbReference>
<feature type="compositionally biased region" description="Polar residues" evidence="8">
    <location>
        <begin position="17"/>
        <end position="33"/>
    </location>
</feature>
<evidence type="ECO:0000256" key="8">
    <source>
        <dbReference type="SAM" id="MobiDB-lite"/>
    </source>
</evidence>
<dbReference type="Pfam" id="PF22697">
    <property type="entry name" value="SOS1_NGEF_PH"/>
    <property type="match status" value="1"/>
</dbReference>
<dbReference type="SUPFAM" id="SSF50729">
    <property type="entry name" value="PH domain-like"/>
    <property type="match status" value="1"/>
</dbReference>
<reference evidence="11" key="3">
    <citation type="submission" date="2025-08" db="UniProtKB">
        <authorList>
            <consortium name="Ensembl"/>
        </authorList>
    </citation>
    <scope>IDENTIFICATION</scope>
</reference>
<dbReference type="Gene3D" id="1.20.900.10">
    <property type="entry name" value="Dbl homology (DH) domain"/>
    <property type="match status" value="1"/>
</dbReference>
<dbReference type="SUPFAM" id="SSF57903">
    <property type="entry name" value="FYVE/PHD zinc finger"/>
    <property type="match status" value="1"/>
</dbReference>
<dbReference type="SMART" id="SM00064">
    <property type="entry name" value="FYVE"/>
    <property type="match status" value="1"/>
</dbReference>
<accession>A0A3P9ACN5</accession>
<name>A0A3P9ACN5_ESOLU</name>
<keyword evidence="5 7" id="KW-0863">Zinc-finger</keyword>
<evidence type="ECO:0000256" key="4">
    <source>
        <dbReference type="ARBA" id="ARBA00022723"/>
    </source>
</evidence>
<dbReference type="Proteomes" id="UP000265140">
    <property type="component" value="Chromosome 23"/>
</dbReference>
<evidence type="ECO:0000256" key="5">
    <source>
        <dbReference type="ARBA" id="ARBA00022771"/>
    </source>
</evidence>
<dbReference type="SMART" id="SM00325">
    <property type="entry name" value="RhoGEF"/>
    <property type="match status" value="1"/>
</dbReference>
<dbReference type="GO" id="GO:0008270">
    <property type="term" value="F:zinc ion binding"/>
    <property type="evidence" value="ECO:0007669"/>
    <property type="project" value="UniProtKB-KW"/>
</dbReference>
<evidence type="ECO:0000313" key="11">
    <source>
        <dbReference type="Ensembl" id="ENSELUP00000038502.2"/>
    </source>
</evidence>
<sequence length="679" mass="76408">MKGQVGLHSLENVPETRPTNSPNKGASPGTQNPGKDLGFPSPEKSLPKGTVGAQSPVKESGSMMRSPVARTGRHGAIAGTACNLPDLIIHLGENQSAVNGPRCPTSTDLGLCTNPGSQLDTHRLRPYREDKLDLNKGRDPGLSPINGNYLTNNVLVNGHRGDQEGGENVDMVLHVALSTSPGTQMGTELNKGAKLPEFPTEDNSVERGREENKVQDSTEQKLYKIANELLQTERAYVARLHLIDQVFRSRLAVEAGMGSFPITVIRNIFSNISSIHTFHSQFLLPDLEARMDQWSVMPRLGDVMQQHAPFLRMYAEYVMSFDQAMELLKVWTERSAPFRNIVQEIQCQQVCGSLTLQHHMLEPVQRVPRYEMLLRDYLTRLPDNDLDRSHAEKSLQVISMAATHCNSSIRKSENLKKMLEICEMLGEEDEMMSPSNEFIKEGRILKLAARNASAMERHLFLFNNMLLCCTPRFSLVGQRFTVRTRIGVAGMTVHRTTHEGHPHTLQVSGKEKTLELQARWVVDIAFQDTIDAYQQKNENFKIISKELEFEVLGRRAPKWIRDNEVAECMKCSEPFNALTRRRHHCRACGCVICWKCSDNKVTLEYDGKVSKVCGDCHSALRKERAEGNKGILEKPQHYTPTVHPYPFPRMQVFFTYCFTSFSLTDHADLSSFSLDSVSS</sequence>
<evidence type="ECO:0000256" key="7">
    <source>
        <dbReference type="PROSITE-ProRule" id="PRU00091"/>
    </source>
</evidence>
<keyword evidence="12" id="KW-1185">Reference proteome</keyword>
<evidence type="ECO:0000256" key="2">
    <source>
        <dbReference type="ARBA" id="ARBA00022490"/>
    </source>
</evidence>
<reference evidence="11" key="2">
    <citation type="submission" date="2020-02" db="EMBL/GenBank/DDBJ databases">
        <title>Esox lucius (northern pike) genome, fEsoLuc1, primary haplotype.</title>
        <authorList>
            <person name="Myers G."/>
            <person name="Karagic N."/>
            <person name="Meyer A."/>
            <person name="Pippel M."/>
            <person name="Reichard M."/>
            <person name="Winkler S."/>
            <person name="Tracey A."/>
            <person name="Sims Y."/>
            <person name="Howe K."/>
            <person name="Rhie A."/>
            <person name="Formenti G."/>
            <person name="Durbin R."/>
            <person name="Fedrigo O."/>
            <person name="Jarvis E.D."/>
        </authorList>
    </citation>
    <scope>NUCLEOTIDE SEQUENCE [LARGE SCALE GENOMIC DNA]</scope>
</reference>
<evidence type="ECO:0000259" key="10">
    <source>
        <dbReference type="PROSITE" id="PS50178"/>
    </source>
</evidence>
<dbReference type="InterPro" id="IPR013083">
    <property type="entry name" value="Znf_RING/FYVE/PHD"/>
</dbReference>
<dbReference type="SUPFAM" id="SSF48065">
    <property type="entry name" value="DBL homology domain (DH-domain)"/>
    <property type="match status" value="1"/>
</dbReference>
<evidence type="ECO:0000259" key="9">
    <source>
        <dbReference type="PROSITE" id="PS50010"/>
    </source>
</evidence>
<dbReference type="Gene3D" id="2.30.29.30">
    <property type="entry name" value="Pleckstrin-homology domain (PH domain)/Phosphotyrosine-binding domain (PTB)"/>
    <property type="match status" value="1"/>
</dbReference>
<proteinExistence type="predicted"/>
<dbReference type="PROSITE" id="PS50010">
    <property type="entry name" value="DH_2"/>
    <property type="match status" value="1"/>
</dbReference>
<dbReference type="InParanoid" id="A0A3P9ACN5"/>
<feature type="domain" description="DH" evidence="9">
    <location>
        <begin position="221"/>
        <end position="408"/>
    </location>
</feature>
<dbReference type="Pfam" id="PF00621">
    <property type="entry name" value="RhoGEF"/>
    <property type="match status" value="1"/>
</dbReference>
<evidence type="ECO:0000256" key="1">
    <source>
        <dbReference type="ARBA" id="ARBA00004496"/>
    </source>
</evidence>
<feature type="region of interest" description="Disordered" evidence="8">
    <location>
        <begin position="181"/>
        <end position="215"/>
    </location>
</feature>
<dbReference type="Pfam" id="PF01363">
    <property type="entry name" value="FYVE"/>
    <property type="match status" value="1"/>
</dbReference>
<keyword evidence="2" id="KW-0963">Cytoplasm</keyword>
<dbReference type="PANTHER" id="PTHR12673">
    <property type="entry name" value="FACIOGENITAL DYSPLASIA PROTEIN"/>
    <property type="match status" value="1"/>
</dbReference>
<dbReference type="GO" id="GO:0005737">
    <property type="term" value="C:cytoplasm"/>
    <property type="evidence" value="ECO:0007669"/>
    <property type="project" value="UniProtKB-SubCell"/>
</dbReference>
<dbReference type="AlphaFoldDB" id="A0A3P9ACN5"/>
<dbReference type="PANTHER" id="PTHR12673:SF98">
    <property type="entry name" value="FYVE, RHOGEF AND PH DOMAIN-CONTAINING PROTEIN 4"/>
    <property type="match status" value="1"/>
</dbReference>
<keyword evidence="6" id="KW-0862">Zinc</keyword>
<reference evidence="11" key="4">
    <citation type="submission" date="2025-09" db="UniProtKB">
        <authorList>
            <consortium name="Ensembl"/>
        </authorList>
    </citation>
    <scope>IDENTIFICATION</scope>
</reference>
<dbReference type="InterPro" id="IPR017455">
    <property type="entry name" value="Znf_FYVE-rel"/>
</dbReference>
<protein>
    <submittedName>
        <fullName evidence="11">Uncharacterized protein</fullName>
    </submittedName>
</protein>
<evidence type="ECO:0000256" key="3">
    <source>
        <dbReference type="ARBA" id="ARBA00022658"/>
    </source>
</evidence>
<dbReference type="InterPro" id="IPR011011">
    <property type="entry name" value="Znf_FYVE_PHD"/>
</dbReference>
<dbReference type="InterPro" id="IPR051092">
    <property type="entry name" value="FYVE_RhoGEF_PH"/>
</dbReference>
<reference evidence="12" key="1">
    <citation type="journal article" date="2014" name="PLoS ONE">
        <title>The genome and linkage map of the northern pike (Esox lucius): conserved synteny revealed between the salmonid sister group and the Neoteleostei.</title>
        <authorList>
            <person name="Rondeau E.B."/>
            <person name="Minkley D.R."/>
            <person name="Leong J.S."/>
            <person name="Messmer A.M."/>
            <person name="Jantzen J.R."/>
            <person name="von Schalburg K.R."/>
            <person name="Lemon C."/>
            <person name="Bird N.H."/>
            <person name="Koop B.F."/>
        </authorList>
    </citation>
    <scope>NUCLEOTIDE SEQUENCE</scope>
</reference>
<dbReference type="Bgee" id="ENSELUG00000018370">
    <property type="expression patterns" value="Expressed in ovary and 5 other cell types or tissues"/>
</dbReference>
<dbReference type="GO" id="GO:0005085">
    <property type="term" value="F:guanyl-nucleotide exchange factor activity"/>
    <property type="evidence" value="ECO:0007669"/>
    <property type="project" value="UniProtKB-KW"/>
</dbReference>
<dbReference type="GeneTree" id="ENSGT00940000155765"/>